<feature type="transmembrane region" description="Helical" evidence="1">
    <location>
        <begin position="150"/>
        <end position="169"/>
    </location>
</feature>
<dbReference type="EMBL" id="CAMGYJ010000009">
    <property type="protein sequence ID" value="CAI0541549.1"/>
    <property type="molecule type" value="Genomic_DNA"/>
</dbReference>
<dbReference type="InterPro" id="IPR005215">
    <property type="entry name" value="Trig_fac"/>
</dbReference>
<keyword evidence="1" id="KW-0472">Membrane</keyword>
<keyword evidence="3" id="KW-1185">Reference proteome</keyword>
<comment type="caution">
    <text evidence="2">The sequence shown here is derived from an EMBL/GenBank/DDBJ whole genome shotgun (WGS) entry which is preliminary data.</text>
</comment>
<dbReference type="GO" id="GO:0043335">
    <property type="term" value="P:protein unfolding"/>
    <property type="evidence" value="ECO:0007669"/>
    <property type="project" value="TreeGrafter"/>
</dbReference>
<protein>
    <recommendedName>
        <fullName evidence="4">Trigger factor ribosome-binding bacterial domain-containing protein</fullName>
    </recommendedName>
</protein>
<dbReference type="GO" id="GO:0044183">
    <property type="term" value="F:protein folding chaperone"/>
    <property type="evidence" value="ECO:0007669"/>
    <property type="project" value="TreeGrafter"/>
</dbReference>
<dbReference type="Proteomes" id="UP001154282">
    <property type="component" value="Unassembled WGS sequence"/>
</dbReference>
<dbReference type="PANTHER" id="PTHR30560:SF4">
    <property type="entry name" value="OS01G0894700 PROTEIN"/>
    <property type="match status" value="1"/>
</dbReference>
<dbReference type="GO" id="GO:0003755">
    <property type="term" value="F:peptidyl-prolyl cis-trans isomerase activity"/>
    <property type="evidence" value="ECO:0007669"/>
    <property type="project" value="TreeGrafter"/>
</dbReference>
<keyword evidence="1" id="KW-1133">Transmembrane helix</keyword>
<organism evidence="2 3">
    <name type="scientific">Linum tenue</name>
    <dbReference type="NCBI Taxonomy" id="586396"/>
    <lineage>
        <taxon>Eukaryota</taxon>
        <taxon>Viridiplantae</taxon>
        <taxon>Streptophyta</taxon>
        <taxon>Embryophyta</taxon>
        <taxon>Tracheophyta</taxon>
        <taxon>Spermatophyta</taxon>
        <taxon>Magnoliopsida</taxon>
        <taxon>eudicotyledons</taxon>
        <taxon>Gunneridae</taxon>
        <taxon>Pentapetalae</taxon>
        <taxon>rosids</taxon>
        <taxon>fabids</taxon>
        <taxon>Malpighiales</taxon>
        <taxon>Linaceae</taxon>
        <taxon>Linum</taxon>
    </lineage>
</organism>
<evidence type="ECO:0000313" key="3">
    <source>
        <dbReference type="Proteomes" id="UP001154282"/>
    </source>
</evidence>
<dbReference type="GO" id="GO:0043022">
    <property type="term" value="F:ribosome binding"/>
    <property type="evidence" value="ECO:0007669"/>
    <property type="project" value="TreeGrafter"/>
</dbReference>
<evidence type="ECO:0000256" key="1">
    <source>
        <dbReference type="SAM" id="Phobius"/>
    </source>
</evidence>
<gene>
    <name evidence="2" type="ORF">LITE_LOCUS42152</name>
</gene>
<sequence length="299" mass="33139">MAAKFVSSASQLQQFPTLVSASECKNLARHYHSSTKSFSLYTTQHQQFSNRQLFFSKGRLIGNAVGPISATDSGVETSITEPKDNAITVRDAKIVVESRDETSIKVRVDLGGDETEKVFGKVLRNLALTSPPIPGFRKQKGGQTTQFPQFSYVIGYLHIVISLISFYLLTKSHEVVVKKSVSFVHGCDEYAASLCFLCYNNPLSRQNLNVLPILFCMVAGLKPGKTTQVPRDFLIQQENVKVKENKVTTIQKADELMKLFKPGKEFGFNAILELEQGDAVEIETEQGDAMEAETVTNES</sequence>
<dbReference type="GO" id="GO:0051083">
    <property type="term" value="P:'de novo' cotranslational protein folding"/>
    <property type="evidence" value="ECO:0007669"/>
    <property type="project" value="TreeGrafter"/>
</dbReference>
<dbReference type="PANTHER" id="PTHR30560">
    <property type="entry name" value="TRIGGER FACTOR CHAPERONE AND PEPTIDYL-PROLYL CIS/TRANS ISOMERASE"/>
    <property type="match status" value="1"/>
</dbReference>
<evidence type="ECO:0008006" key="4">
    <source>
        <dbReference type="Google" id="ProtNLM"/>
    </source>
</evidence>
<accession>A0AAV0Q917</accession>
<reference evidence="2" key="1">
    <citation type="submission" date="2022-08" db="EMBL/GenBank/DDBJ databases">
        <authorList>
            <person name="Gutierrez-Valencia J."/>
        </authorList>
    </citation>
    <scope>NUCLEOTIDE SEQUENCE</scope>
</reference>
<evidence type="ECO:0000313" key="2">
    <source>
        <dbReference type="EMBL" id="CAI0541549.1"/>
    </source>
</evidence>
<name>A0AAV0Q917_9ROSI</name>
<proteinExistence type="predicted"/>
<keyword evidence="1" id="KW-0812">Transmembrane</keyword>
<dbReference type="AlphaFoldDB" id="A0AAV0Q917"/>
<dbReference type="GO" id="GO:0015031">
    <property type="term" value="P:protein transport"/>
    <property type="evidence" value="ECO:0007669"/>
    <property type="project" value="InterPro"/>
</dbReference>